<evidence type="ECO:0000313" key="6">
    <source>
        <dbReference type="Proteomes" id="UP000706333"/>
    </source>
</evidence>
<evidence type="ECO:0000259" key="4">
    <source>
        <dbReference type="SMART" id="SM00822"/>
    </source>
</evidence>
<keyword evidence="6" id="KW-1185">Reference proteome</keyword>
<protein>
    <recommendedName>
        <fullName evidence="4">Ketoreductase domain-containing protein</fullName>
    </recommendedName>
</protein>
<evidence type="ECO:0000256" key="1">
    <source>
        <dbReference type="ARBA" id="ARBA00006484"/>
    </source>
</evidence>
<comment type="caution">
    <text evidence="5">The sequence shown here is derived from an EMBL/GenBank/DDBJ whole genome shotgun (WGS) entry which is preliminary data.</text>
</comment>
<dbReference type="SUPFAM" id="SSF51735">
    <property type="entry name" value="NAD(P)-binding Rossmann-fold domains"/>
    <property type="match status" value="1"/>
</dbReference>
<dbReference type="Gene3D" id="3.40.50.720">
    <property type="entry name" value="NAD(P)-binding Rossmann-like Domain"/>
    <property type="match status" value="1"/>
</dbReference>
<evidence type="ECO:0000256" key="2">
    <source>
        <dbReference type="ARBA" id="ARBA00023002"/>
    </source>
</evidence>
<sequence>MAGTLFVTGASSGIGRAVAERALADGWNVALMARRAEALDAVAEGHASALVLPGDVTDAVAVETAFAAAMARFGRIDVLFNNAGVFPPAALIDEITPEDWRTAVDVNLTGMFLAARAAFGTMRRQDPPGGRIINNGSIAAHAPRPGSVAYTTTKHAITGLTRALELDGRAFGITCGQIDIGNARTPLSSGFDVGMVQPDGSRRPEPLMELGPVVDAVLLMAAMPTGATVPFLTITAAGMPWLARG</sequence>
<dbReference type="AlphaFoldDB" id="A0A934TMS8"/>
<dbReference type="SMART" id="SM00822">
    <property type="entry name" value="PKS_KR"/>
    <property type="match status" value="1"/>
</dbReference>
<dbReference type="CDD" id="cd05233">
    <property type="entry name" value="SDR_c"/>
    <property type="match status" value="1"/>
</dbReference>
<organism evidence="5 6">
    <name type="scientific">Rhodobaculum claviforme</name>
    <dbReference type="NCBI Taxonomy" id="1549854"/>
    <lineage>
        <taxon>Bacteria</taxon>
        <taxon>Pseudomonadati</taxon>
        <taxon>Pseudomonadota</taxon>
        <taxon>Alphaproteobacteria</taxon>
        <taxon>Rhodobacterales</taxon>
        <taxon>Paracoccaceae</taxon>
        <taxon>Rhodobaculum</taxon>
    </lineage>
</organism>
<comment type="similarity">
    <text evidence="1 3">Belongs to the short-chain dehydrogenases/reductases (SDR) family.</text>
</comment>
<evidence type="ECO:0000313" key="5">
    <source>
        <dbReference type="EMBL" id="MBK5928747.1"/>
    </source>
</evidence>
<dbReference type="Proteomes" id="UP000706333">
    <property type="component" value="Unassembled WGS sequence"/>
</dbReference>
<name>A0A934TMS8_9RHOB</name>
<keyword evidence="2" id="KW-0560">Oxidoreductase</keyword>
<dbReference type="Pfam" id="PF00106">
    <property type="entry name" value="adh_short"/>
    <property type="match status" value="1"/>
</dbReference>
<gene>
    <name evidence="5" type="ORF">CCR87_15635</name>
</gene>
<dbReference type="PRINTS" id="PR00080">
    <property type="entry name" value="SDRFAMILY"/>
</dbReference>
<dbReference type="RefSeq" id="WP_201158508.1">
    <property type="nucleotide sequence ID" value="NZ_NHSD01000323.1"/>
</dbReference>
<dbReference type="PANTHER" id="PTHR43669">
    <property type="entry name" value="5-KETO-D-GLUCONATE 5-REDUCTASE"/>
    <property type="match status" value="1"/>
</dbReference>
<dbReference type="GO" id="GO:0016491">
    <property type="term" value="F:oxidoreductase activity"/>
    <property type="evidence" value="ECO:0007669"/>
    <property type="project" value="UniProtKB-KW"/>
</dbReference>
<dbReference type="EMBL" id="NHSD01000323">
    <property type="protein sequence ID" value="MBK5928747.1"/>
    <property type="molecule type" value="Genomic_DNA"/>
</dbReference>
<dbReference type="InterPro" id="IPR057326">
    <property type="entry name" value="KR_dom"/>
</dbReference>
<dbReference type="PANTHER" id="PTHR43669:SF12">
    <property type="entry name" value="BLR5618 PROTEIN"/>
    <property type="match status" value="1"/>
</dbReference>
<accession>A0A934TMS8</accession>
<reference evidence="5" key="1">
    <citation type="submission" date="2017-05" db="EMBL/GenBank/DDBJ databases">
        <authorList>
            <person name="Imhoff J.F."/>
            <person name="Rahn T."/>
            <person name="Kuenzel S."/>
            <person name="Neulinger S.C."/>
        </authorList>
    </citation>
    <scope>NUCLEOTIDE SEQUENCE</scope>
    <source>
        <strain evidence="5">LMG 28126</strain>
    </source>
</reference>
<evidence type="ECO:0000256" key="3">
    <source>
        <dbReference type="RuleBase" id="RU000363"/>
    </source>
</evidence>
<reference evidence="5" key="2">
    <citation type="journal article" date="2020" name="Microorganisms">
        <title>Osmotic Adaptation and Compatible Solute Biosynthesis of Phototrophic Bacteria as Revealed from Genome Analyses.</title>
        <authorList>
            <person name="Imhoff J.F."/>
            <person name="Rahn T."/>
            <person name="Kunzel S."/>
            <person name="Keller A."/>
            <person name="Neulinger S.C."/>
        </authorList>
    </citation>
    <scope>NUCLEOTIDE SEQUENCE</scope>
    <source>
        <strain evidence="5">LMG 28126</strain>
    </source>
</reference>
<proteinExistence type="inferred from homology"/>
<feature type="domain" description="Ketoreductase" evidence="4">
    <location>
        <begin position="3"/>
        <end position="181"/>
    </location>
</feature>
<dbReference type="InterPro" id="IPR002347">
    <property type="entry name" value="SDR_fam"/>
</dbReference>
<dbReference type="PRINTS" id="PR00081">
    <property type="entry name" value="GDHRDH"/>
</dbReference>
<dbReference type="InterPro" id="IPR036291">
    <property type="entry name" value="NAD(P)-bd_dom_sf"/>
</dbReference>